<proteinExistence type="predicted"/>
<organism evidence="1 2">
    <name type="scientific">Domibacillus mangrovi</name>
    <dbReference type="NCBI Taxonomy" id="1714354"/>
    <lineage>
        <taxon>Bacteria</taxon>
        <taxon>Bacillati</taxon>
        <taxon>Bacillota</taxon>
        <taxon>Bacilli</taxon>
        <taxon>Bacillales</taxon>
        <taxon>Bacillaceae</taxon>
        <taxon>Domibacillus</taxon>
    </lineage>
</organism>
<dbReference type="EMBL" id="MRWQ01000003">
    <property type="protein sequence ID" value="OKL37746.1"/>
    <property type="molecule type" value="Genomic_DNA"/>
</dbReference>
<keyword evidence="2" id="KW-1185">Reference proteome</keyword>
<comment type="caution">
    <text evidence="1">The sequence shown here is derived from an EMBL/GenBank/DDBJ whole genome shotgun (WGS) entry which is preliminary data.</text>
</comment>
<dbReference type="AlphaFoldDB" id="A0A1Q5P665"/>
<reference evidence="1 2" key="1">
    <citation type="submission" date="2016-12" db="EMBL/GenBank/DDBJ databases">
        <title>Domibacillus sp. SAOS 44 whole genome sequencing.</title>
        <authorList>
            <person name="Verma A."/>
            <person name="Krishnamurthi S."/>
        </authorList>
    </citation>
    <scope>NUCLEOTIDE SEQUENCE [LARGE SCALE GENOMIC DNA]</scope>
    <source>
        <strain evidence="1 2">SAOS 44</strain>
    </source>
</reference>
<evidence type="ECO:0000313" key="2">
    <source>
        <dbReference type="Proteomes" id="UP000186524"/>
    </source>
</evidence>
<evidence type="ECO:0000313" key="1">
    <source>
        <dbReference type="EMBL" id="OKL37746.1"/>
    </source>
</evidence>
<gene>
    <name evidence="1" type="ORF">BLL40_03510</name>
</gene>
<dbReference type="Proteomes" id="UP000186524">
    <property type="component" value="Unassembled WGS sequence"/>
</dbReference>
<protein>
    <submittedName>
        <fullName evidence="1">Uncharacterized protein</fullName>
    </submittedName>
</protein>
<dbReference type="STRING" id="1714354.BLL40_03510"/>
<sequence>MKCTIMEFLIDQKSKPGIKEKKLDMLFRKKFISAFAQRRKGNAFVKHRLRFPLVAGVFCHIFVD</sequence>
<accession>A0A1Q5P665</accession>
<name>A0A1Q5P665_9BACI</name>